<evidence type="ECO:0000259" key="7">
    <source>
        <dbReference type="PROSITE" id="PS51039"/>
    </source>
</evidence>
<dbReference type="GO" id="GO:0008270">
    <property type="term" value="F:zinc ion binding"/>
    <property type="evidence" value="ECO:0007669"/>
    <property type="project" value="UniProtKB-KW"/>
</dbReference>
<dbReference type="Gene3D" id="3.30.160.60">
    <property type="entry name" value="Classic Zinc Finger"/>
    <property type="match status" value="1"/>
</dbReference>
<evidence type="ECO:0000256" key="1">
    <source>
        <dbReference type="ARBA" id="ARBA00022723"/>
    </source>
</evidence>
<sequence length="273" mass="29974">MDIGKHCSKPGCNQQDFLPFECDCCHGVFCLEHRTYEDHECVHAGAKDSRAITCPLCRGTIPLTGNMDVNIVWENHARNDCKPEKYQENKKAKVRCAAETCREILTASNSVVCSTCHKKVCLRHRFETDHQCTRRAPSSRLLSTKSTLPIQERLNSVGSSVSSSMSRLVKSAKTAMPSTNVTASSESCPSCQEKFRYASQLIAHVNKAHPDSSRSRPAPAPTPAPAPRQAAVASTQVETCPVCRATFTDVAQLIEHAEKAHQDAQNKGECSTM</sequence>
<feature type="domain" description="AN1-type" evidence="7">
    <location>
        <begin position="90"/>
        <end position="140"/>
    </location>
</feature>
<evidence type="ECO:0000256" key="6">
    <source>
        <dbReference type="SAM" id="MobiDB-lite"/>
    </source>
</evidence>
<dbReference type="InterPro" id="IPR013087">
    <property type="entry name" value="Znf_C2H2_type"/>
</dbReference>
<comment type="caution">
    <text evidence="8">The sequence shown here is derived from an EMBL/GenBank/DDBJ whole genome shotgun (WGS) entry which is preliminary data.</text>
</comment>
<dbReference type="Proteomes" id="UP000243217">
    <property type="component" value="Unassembled WGS sequence"/>
</dbReference>
<evidence type="ECO:0000313" key="8">
    <source>
        <dbReference type="EMBL" id="OQR90874.1"/>
    </source>
</evidence>
<dbReference type="PROSITE" id="PS51039">
    <property type="entry name" value="ZF_AN1"/>
    <property type="match status" value="2"/>
</dbReference>
<dbReference type="PANTHER" id="PTHR14677:SF20">
    <property type="entry name" value="ZINC FINGER AN1-TYPE CONTAINING 2A-RELATED"/>
    <property type="match status" value="1"/>
</dbReference>
<accession>A0A1V9YYI5</accession>
<feature type="region of interest" description="Disordered" evidence="6">
    <location>
        <begin position="207"/>
        <end position="232"/>
    </location>
</feature>
<dbReference type="Gene3D" id="4.10.1110.10">
    <property type="entry name" value="AN1-like Zinc finger"/>
    <property type="match status" value="2"/>
</dbReference>
<dbReference type="PROSITE" id="PS00028">
    <property type="entry name" value="ZINC_FINGER_C2H2_1"/>
    <property type="match status" value="2"/>
</dbReference>
<dbReference type="AlphaFoldDB" id="A0A1V9YYI5"/>
<keyword evidence="4" id="KW-0862">Zinc</keyword>
<evidence type="ECO:0000256" key="2">
    <source>
        <dbReference type="ARBA" id="ARBA00022737"/>
    </source>
</evidence>
<dbReference type="OrthoDB" id="431929at2759"/>
<keyword evidence="2" id="KW-0677">Repeat</keyword>
<proteinExistence type="predicted"/>
<keyword evidence="9" id="KW-1185">Reference proteome</keyword>
<dbReference type="InterPro" id="IPR057357">
    <property type="entry name" value="Znf-C2H2_ZFAND2A/B"/>
</dbReference>
<organism evidence="8 9">
    <name type="scientific">Thraustotheca clavata</name>
    <dbReference type="NCBI Taxonomy" id="74557"/>
    <lineage>
        <taxon>Eukaryota</taxon>
        <taxon>Sar</taxon>
        <taxon>Stramenopiles</taxon>
        <taxon>Oomycota</taxon>
        <taxon>Saprolegniomycetes</taxon>
        <taxon>Saprolegniales</taxon>
        <taxon>Achlyaceae</taxon>
        <taxon>Thraustotheca</taxon>
    </lineage>
</organism>
<evidence type="ECO:0000256" key="3">
    <source>
        <dbReference type="ARBA" id="ARBA00022771"/>
    </source>
</evidence>
<keyword evidence="1" id="KW-0479">Metal-binding</keyword>
<dbReference type="SUPFAM" id="SSF118310">
    <property type="entry name" value="AN1-like Zinc finger"/>
    <property type="match status" value="2"/>
</dbReference>
<dbReference type="SMART" id="SM00154">
    <property type="entry name" value="ZnF_AN1"/>
    <property type="match status" value="2"/>
</dbReference>
<dbReference type="InterPro" id="IPR035896">
    <property type="entry name" value="AN1-like_Znf"/>
</dbReference>
<dbReference type="InterPro" id="IPR000058">
    <property type="entry name" value="Znf_AN1"/>
</dbReference>
<gene>
    <name evidence="8" type="ORF">THRCLA_09176</name>
</gene>
<feature type="domain" description="AN1-type" evidence="7">
    <location>
        <begin position="1"/>
        <end position="49"/>
    </location>
</feature>
<dbReference type="PANTHER" id="PTHR14677">
    <property type="entry name" value="ARSENITE INDUCUBLE RNA ASSOCIATED PROTEIN AIP-1-RELATED"/>
    <property type="match status" value="1"/>
</dbReference>
<name>A0A1V9YYI5_9STRA</name>
<dbReference type="SMART" id="SM00355">
    <property type="entry name" value="ZnF_C2H2"/>
    <property type="match status" value="2"/>
</dbReference>
<dbReference type="Pfam" id="PF01428">
    <property type="entry name" value="zf-AN1"/>
    <property type="match status" value="2"/>
</dbReference>
<evidence type="ECO:0000256" key="4">
    <source>
        <dbReference type="ARBA" id="ARBA00022833"/>
    </source>
</evidence>
<keyword evidence="3 5" id="KW-0863">Zinc-finger</keyword>
<evidence type="ECO:0000256" key="5">
    <source>
        <dbReference type="PROSITE-ProRule" id="PRU00449"/>
    </source>
</evidence>
<protein>
    <recommendedName>
        <fullName evidence="7">AN1-type domain-containing protein</fullName>
    </recommendedName>
</protein>
<dbReference type="Pfam" id="PF25403">
    <property type="entry name" value="zf-C2H2_ZFAND2"/>
    <property type="match status" value="1"/>
</dbReference>
<dbReference type="GO" id="GO:0005737">
    <property type="term" value="C:cytoplasm"/>
    <property type="evidence" value="ECO:0007669"/>
    <property type="project" value="TreeGrafter"/>
</dbReference>
<dbReference type="STRING" id="74557.A0A1V9YYI5"/>
<evidence type="ECO:0000313" key="9">
    <source>
        <dbReference type="Proteomes" id="UP000243217"/>
    </source>
</evidence>
<dbReference type="EMBL" id="JNBS01002481">
    <property type="protein sequence ID" value="OQR90874.1"/>
    <property type="molecule type" value="Genomic_DNA"/>
</dbReference>
<reference evidence="8 9" key="1">
    <citation type="journal article" date="2014" name="Genome Biol. Evol.">
        <title>The secreted proteins of Achlya hypogyna and Thraustotheca clavata identify the ancestral oomycete secretome and reveal gene acquisitions by horizontal gene transfer.</title>
        <authorList>
            <person name="Misner I."/>
            <person name="Blouin N."/>
            <person name="Leonard G."/>
            <person name="Richards T.A."/>
            <person name="Lane C.E."/>
        </authorList>
    </citation>
    <scope>NUCLEOTIDE SEQUENCE [LARGE SCALE GENOMIC DNA]</scope>
    <source>
        <strain evidence="8 9">ATCC 34112</strain>
    </source>
</reference>